<dbReference type="SMART" id="SM00358">
    <property type="entry name" value="DSRM"/>
    <property type="match status" value="3"/>
</dbReference>
<evidence type="ECO:0000259" key="5">
    <source>
        <dbReference type="PROSITE" id="PS50137"/>
    </source>
</evidence>
<dbReference type="HOGENOM" id="CLU_029158_0_0_1"/>
<feature type="domain" description="DRBM" evidence="5">
    <location>
        <begin position="180"/>
        <end position="248"/>
    </location>
</feature>
<feature type="compositionally biased region" description="Basic and acidic residues" evidence="4">
    <location>
        <begin position="80"/>
        <end position="93"/>
    </location>
</feature>
<reference evidence="8" key="3">
    <citation type="submission" date="2015-04" db="UniProtKB">
        <authorList>
            <consortium name="EnsemblPlants"/>
        </authorList>
    </citation>
    <scope>IDENTIFICATION</scope>
    <source>
        <strain evidence="8">cv. Jemalong A17</strain>
    </source>
</reference>
<dbReference type="OrthoDB" id="5274873at2759"/>
<evidence type="ECO:0000256" key="4">
    <source>
        <dbReference type="SAM" id="MobiDB-lite"/>
    </source>
</evidence>
<dbReference type="EMBL" id="PSQE01000003">
    <property type="protein sequence ID" value="RHN68897.1"/>
    <property type="molecule type" value="Genomic_DNA"/>
</dbReference>
<dbReference type="AlphaFoldDB" id="G7J6L3"/>
<reference evidence="7" key="4">
    <citation type="journal article" date="2018" name="Nat. Plants">
        <title>Whole-genome landscape of Medicago truncatula symbiotic genes.</title>
        <authorList>
            <person name="Pecrix Y."/>
            <person name="Gamas P."/>
            <person name="Carrere S."/>
        </authorList>
    </citation>
    <scope>NUCLEOTIDE SEQUENCE</scope>
    <source>
        <tissue evidence="7">Leaves</tissue>
    </source>
</reference>
<name>G7J6L3_MEDTR</name>
<evidence type="ECO:0000256" key="3">
    <source>
        <dbReference type="PROSITE-ProRule" id="PRU00266"/>
    </source>
</evidence>
<dbReference type="Gramene" id="rna17313">
    <property type="protein sequence ID" value="RHN68897.1"/>
    <property type="gene ID" value="gene17313"/>
</dbReference>
<evidence type="ECO:0000256" key="1">
    <source>
        <dbReference type="ARBA" id="ARBA00022737"/>
    </source>
</evidence>
<keyword evidence="2 3" id="KW-0694">RNA-binding</keyword>
<evidence type="ECO:0000313" key="9">
    <source>
        <dbReference type="Proteomes" id="UP000002051"/>
    </source>
</evidence>
<dbReference type="eggNOG" id="ENOG502QTBA">
    <property type="taxonomic scope" value="Eukaryota"/>
</dbReference>
<organism evidence="6 9">
    <name type="scientific">Medicago truncatula</name>
    <name type="common">Barrel medic</name>
    <name type="synonym">Medicago tribuloides</name>
    <dbReference type="NCBI Taxonomy" id="3880"/>
    <lineage>
        <taxon>Eukaryota</taxon>
        <taxon>Viridiplantae</taxon>
        <taxon>Streptophyta</taxon>
        <taxon>Embryophyta</taxon>
        <taxon>Tracheophyta</taxon>
        <taxon>Spermatophyta</taxon>
        <taxon>Magnoliopsida</taxon>
        <taxon>eudicotyledons</taxon>
        <taxon>Gunneridae</taxon>
        <taxon>Pentapetalae</taxon>
        <taxon>rosids</taxon>
        <taxon>fabids</taxon>
        <taxon>Fabales</taxon>
        <taxon>Fabaceae</taxon>
        <taxon>Papilionoideae</taxon>
        <taxon>50 kb inversion clade</taxon>
        <taxon>NPAAA clade</taxon>
        <taxon>Hologalegina</taxon>
        <taxon>IRL clade</taxon>
        <taxon>Trifolieae</taxon>
        <taxon>Medicago</taxon>
    </lineage>
</organism>
<evidence type="ECO:0000256" key="2">
    <source>
        <dbReference type="ARBA" id="ARBA00022884"/>
    </source>
</evidence>
<sequence>MHKSKLQELCHRRRWSLPKYSAFHVDGPPHNPSFKGSVFVNGLTFTSSDTFNSSGEAQNQAAMKAFRNFTSPLSSSSKPTNEHGSKEEVKAVKPQESPVLQQSPVIKSDTDHQNCARKNDLDQPVFTIKTEGPPHDIRYKAIVVIDGKSFESPTSFNTIKEAEQAAAKFVGMFQKDEPCPSKSLLQELSEREGFSKPTYKTTQIGPPHMPTFFSTVEVEGIGFHGKASKSKNKAEEDAAKIAYITLKECGSHTYADLSSSIGEKQAVKSTHESHIVKSKPKLKPVPEDELLYDEILPTDFQVNNGIQNESLPLPPNKKMKISKAKTPNTNSYMLGNKLKVYTSFPDIVFPEGITVVPIGEDKWIAASLEFPK</sequence>
<accession>G7J6L3</accession>
<dbReference type="PROSITE" id="PS50137">
    <property type="entry name" value="DS_RBD"/>
    <property type="match status" value="2"/>
</dbReference>
<dbReference type="InterPro" id="IPR014720">
    <property type="entry name" value="dsRBD_dom"/>
</dbReference>
<feature type="region of interest" description="Disordered" evidence="4">
    <location>
        <begin position="70"/>
        <end position="119"/>
    </location>
</feature>
<evidence type="ECO:0000313" key="6">
    <source>
        <dbReference type="EMBL" id="AES71595.1"/>
    </source>
</evidence>
<dbReference type="EMBL" id="CM001219">
    <property type="protein sequence ID" value="AES71595.1"/>
    <property type="molecule type" value="Genomic_DNA"/>
</dbReference>
<dbReference type="Proteomes" id="UP000002051">
    <property type="component" value="Chromosome 3"/>
</dbReference>
<dbReference type="Pfam" id="PF00035">
    <property type="entry name" value="dsrm"/>
    <property type="match status" value="3"/>
</dbReference>
<reference evidence="6 9" key="2">
    <citation type="journal article" date="2014" name="BMC Genomics">
        <title>An improved genome release (version Mt4.0) for the model legume Medicago truncatula.</title>
        <authorList>
            <person name="Tang H."/>
            <person name="Krishnakumar V."/>
            <person name="Bidwell S."/>
            <person name="Rosen B."/>
            <person name="Chan A."/>
            <person name="Zhou S."/>
            <person name="Gentzbittel L."/>
            <person name="Childs K.L."/>
            <person name="Yandell M."/>
            <person name="Gundlach H."/>
            <person name="Mayer K.F."/>
            <person name="Schwartz D.C."/>
            <person name="Town C.D."/>
        </authorList>
    </citation>
    <scope>GENOME REANNOTATION</scope>
    <source>
        <strain evidence="8 9">cv. Jemalong A17</strain>
    </source>
</reference>
<protein>
    <submittedName>
        <fullName evidence="6">Double-stranded RNA-binding motif protein</fullName>
    </submittedName>
    <submittedName>
        <fullName evidence="7">Putative double-stranded RNA-binding domain-containing protein</fullName>
    </submittedName>
</protein>
<dbReference type="PANTHER" id="PTHR46031">
    <property type="match status" value="1"/>
</dbReference>
<dbReference type="SUPFAM" id="SSF54768">
    <property type="entry name" value="dsRNA-binding domain-like"/>
    <property type="match status" value="3"/>
</dbReference>
<dbReference type="PANTHER" id="PTHR46031:SF31">
    <property type="entry name" value="DOUBLE-STRANDED RNA-BINDING PROTEIN 1-LIKE"/>
    <property type="match status" value="1"/>
</dbReference>
<feature type="compositionally biased region" description="Basic and acidic residues" evidence="4">
    <location>
        <begin position="108"/>
        <end position="119"/>
    </location>
</feature>
<dbReference type="EnsemblPlants" id="AES71595">
    <property type="protein sequence ID" value="AES71595"/>
    <property type="gene ID" value="MTR_3g079670"/>
</dbReference>
<dbReference type="PaxDb" id="3880-AES71595"/>
<gene>
    <name evidence="8" type="primary">11429036</name>
    <name evidence="6" type="ordered locus">MTR_3g079670</name>
    <name evidence="7" type="ORF">MtrunA17_Chr3g0118941</name>
</gene>
<evidence type="ECO:0000313" key="7">
    <source>
        <dbReference type="EMBL" id="RHN68897.1"/>
    </source>
</evidence>
<keyword evidence="1" id="KW-0677">Repeat</keyword>
<dbReference type="OMA" id="STHESHI"/>
<dbReference type="Gene3D" id="3.30.160.20">
    <property type="match status" value="3"/>
</dbReference>
<feature type="compositionally biased region" description="Polar residues" evidence="4">
    <location>
        <begin position="70"/>
        <end position="79"/>
    </location>
</feature>
<evidence type="ECO:0000313" key="8">
    <source>
        <dbReference type="EnsemblPlants" id="AES71595"/>
    </source>
</evidence>
<dbReference type="GO" id="GO:0003723">
    <property type="term" value="F:RNA binding"/>
    <property type="evidence" value="ECO:0007669"/>
    <property type="project" value="UniProtKB-UniRule"/>
</dbReference>
<keyword evidence="9" id="KW-1185">Reference proteome</keyword>
<feature type="domain" description="DRBM" evidence="5">
    <location>
        <begin position="1"/>
        <end position="71"/>
    </location>
</feature>
<reference evidence="6 9" key="1">
    <citation type="journal article" date="2011" name="Nature">
        <title>The Medicago genome provides insight into the evolution of rhizobial symbioses.</title>
        <authorList>
            <person name="Young N.D."/>
            <person name="Debelle F."/>
            <person name="Oldroyd G.E."/>
            <person name="Geurts R."/>
            <person name="Cannon S.B."/>
            <person name="Udvardi M.K."/>
            <person name="Benedito V.A."/>
            <person name="Mayer K.F."/>
            <person name="Gouzy J."/>
            <person name="Schoof H."/>
            <person name="Van de Peer Y."/>
            <person name="Proost S."/>
            <person name="Cook D.R."/>
            <person name="Meyers B.C."/>
            <person name="Spannagl M."/>
            <person name="Cheung F."/>
            <person name="De Mita S."/>
            <person name="Krishnakumar V."/>
            <person name="Gundlach H."/>
            <person name="Zhou S."/>
            <person name="Mudge J."/>
            <person name="Bharti A.K."/>
            <person name="Murray J.D."/>
            <person name="Naoumkina M.A."/>
            <person name="Rosen B."/>
            <person name="Silverstein K.A."/>
            <person name="Tang H."/>
            <person name="Rombauts S."/>
            <person name="Zhao P.X."/>
            <person name="Zhou P."/>
            <person name="Barbe V."/>
            <person name="Bardou P."/>
            <person name="Bechner M."/>
            <person name="Bellec A."/>
            <person name="Berger A."/>
            <person name="Berges H."/>
            <person name="Bidwell S."/>
            <person name="Bisseling T."/>
            <person name="Choisne N."/>
            <person name="Couloux A."/>
            <person name="Denny R."/>
            <person name="Deshpande S."/>
            <person name="Dai X."/>
            <person name="Doyle J.J."/>
            <person name="Dudez A.M."/>
            <person name="Farmer A.D."/>
            <person name="Fouteau S."/>
            <person name="Franken C."/>
            <person name="Gibelin C."/>
            <person name="Gish J."/>
            <person name="Goldstein S."/>
            <person name="Gonzalez A.J."/>
            <person name="Green P.J."/>
            <person name="Hallab A."/>
            <person name="Hartog M."/>
            <person name="Hua A."/>
            <person name="Humphray S.J."/>
            <person name="Jeong D.H."/>
            <person name="Jing Y."/>
            <person name="Jocker A."/>
            <person name="Kenton S.M."/>
            <person name="Kim D.J."/>
            <person name="Klee K."/>
            <person name="Lai H."/>
            <person name="Lang C."/>
            <person name="Lin S."/>
            <person name="Macmil S.L."/>
            <person name="Magdelenat G."/>
            <person name="Matthews L."/>
            <person name="McCorrison J."/>
            <person name="Monaghan E.L."/>
            <person name="Mun J.H."/>
            <person name="Najar F.Z."/>
            <person name="Nicholson C."/>
            <person name="Noirot C."/>
            <person name="O'Bleness M."/>
            <person name="Paule C.R."/>
            <person name="Poulain J."/>
            <person name="Prion F."/>
            <person name="Qin B."/>
            <person name="Qu C."/>
            <person name="Retzel E.F."/>
            <person name="Riddle C."/>
            <person name="Sallet E."/>
            <person name="Samain S."/>
            <person name="Samson N."/>
            <person name="Sanders I."/>
            <person name="Saurat O."/>
            <person name="Scarpelli C."/>
            <person name="Schiex T."/>
            <person name="Segurens B."/>
            <person name="Severin A.J."/>
            <person name="Sherrier D.J."/>
            <person name="Shi R."/>
            <person name="Sims S."/>
            <person name="Singer S.R."/>
            <person name="Sinharoy S."/>
            <person name="Sterck L."/>
            <person name="Viollet A."/>
            <person name="Wang B.B."/>
            <person name="Wang K."/>
            <person name="Wang M."/>
            <person name="Wang X."/>
            <person name="Warfsmann J."/>
            <person name="Weissenbach J."/>
            <person name="White D.D."/>
            <person name="White J.D."/>
            <person name="Wiley G.B."/>
            <person name="Wincker P."/>
            <person name="Xing Y."/>
            <person name="Yang L."/>
            <person name="Yao Z."/>
            <person name="Ying F."/>
            <person name="Zhai J."/>
            <person name="Zhou L."/>
            <person name="Zuber A."/>
            <person name="Denarie J."/>
            <person name="Dixon R.A."/>
            <person name="May G.D."/>
            <person name="Schwartz D.C."/>
            <person name="Rogers J."/>
            <person name="Quetier F."/>
            <person name="Town C.D."/>
            <person name="Roe B.A."/>
        </authorList>
    </citation>
    <scope>NUCLEOTIDE SEQUENCE [LARGE SCALE GENOMIC DNA]</scope>
    <source>
        <strain evidence="6">A17</strain>
        <strain evidence="8 9">cv. Jemalong A17</strain>
    </source>
</reference>
<dbReference type="Proteomes" id="UP000265566">
    <property type="component" value="Chromosome 3"/>
</dbReference>
<proteinExistence type="predicted"/>